<dbReference type="GO" id="GO:0008168">
    <property type="term" value="F:methyltransferase activity"/>
    <property type="evidence" value="ECO:0007669"/>
    <property type="project" value="UniProtKB-KW"/>
</dbReference>
<protein>
    <submittedName>
        <fullName evidence="1">Methyltransferase domain-containing protein</fullName>
    </submittedName>
</protein>
<dbReference type="SUPFAM" id="SSF53335">
    <property type="entry name" value="S-adenosyl-L-methionine-dependent methyltransferases"/>
    <property type="match status" value="1"/>
</dbReference>
<name>A0ABX7ATY3_9BACI</name>
<organism evidence="1 2">
    <name type="scientific">Lysinibacillus agricola</name>
    <dbReference type="NCBI Taxonomy" id="2590012"/>
    <lineage>
        <taxon>Bacteria</taxon>
        <taxon>Bacillati</taxon>
        <taxon>Bacillota</taxon>
        <taxon>Bacilli</taxon>
        <taxon>Bacillales</taxon>
        <taxon>Bacillaceae</taxon>
        <taxon>Lysinibacillus</taxon>
    </lineage>
</organism>
<evidence type="ECO:0000313" key="1">
    <source>
        <dbReference type="EMBL" id="QQP13259.1"/>
    </source>
</evidence>
<keyword evidence="2" id="KW-1185">Reference proteome</keyword>
<keyword evidence="1" id="KW-0489">Methyltransferase</keyword>
<dbReference type="Proteomes" id="UP000596049">
    <property type="component" value="Chromosome"/>
</dbReference>
<dbReference type="GO" id="GO:0032259">
    <property type="term" value="P:methylation"/>
    <property type="evidence" value="ECO:0007669"/>
    <property type="project" value="UniProtKB-KW"/>
</dbReference>
<dbReference type="Gene3D" id="3.40.50.150">
    <property type="entry name" value="Vaccinia Virus protein VP39"/>
    <property type="match status" value="1"/>
</dbReference>
<gene>
    <name evidence="1" type="ORF">FJQ98_04080</name>
</gene>
<dbReference type="EMBL" id="CP067341">
    <property type="protein sequence ID" value="QQP13259.1"/>
    <property type="molecule type" value="Genomic_DNA"/>
</dbReference>
<dbReference type="Pfam" id="PF13489">
    <property type="entry name" value="Methyltransf_23"/>
    <property type="match status" value="1"/>
</dbReference>
<accession>A0ABX7ATY3</accession>
<reference evidence="1 2" key="1">
    <citation type="submission" date="2020-01" db="EMBL/GenBank/DDBJ databases">
        <authorList>
            <person name="Liu G."/>
            <person name="Liu B."/>
        </authorList>
    </citation>
    <scope>NUCLEOTIDE SEQUENCE [LARGE SCALE GENOMIC DNA]</scope>
    <source>
        <strain evidence="1 2">FJAT-51161</strain>
    </source>
</reference>
<evidence type="ECO:0000313" key="2">
    <source>
        <dbReference type="Proteomes" id="UP000596049"/>
    </source>
</evidence>
<dbReference type="RefSeq" id="WP_053596369.1">
    <property type="nucleotide sequence ID" value="NZ_CP067341.1"/>
</dbReference>
<proteinExistence type="predicted"/>
<dbReference type="InterPro" id="IPR029063">
    <property type="entry name" value="SAM-dependent_MTases_sf"/>
</dbReference>
<keyword evidence="1" id="KW-0808">Transferase</keyword>
<sequence>MKNQYCQICKGDLEYFFTKSFNLEILNKVDYLKCNNCGFVKADTICKLNIEKWNRLNNEFHSNYQYSEMNIEDLKWVTRLEKQSKILKEFADLKIINLNESLDYGCGDAKLSKSLKKISGYNLLNYDKYMTEETYNTQLRENYFNFLITTSVFEHIVDLRDLDNIVSLINENGVMAVHTLITEKIPRDPNWFYLYPVHVSFFTNKSMEILFNKWGFKSSLYHLESQLWFFFKENKEFDQRFLSENNLFYKDGFMDYWHVKPYRRN</sequence>